<gene>
    <name evidence="1" type="ORF">SAMN04488509_10895</name>
</gene>
<organism evidence="1 2">
    <name type="scientific">Aquimonas voraii</name>
    <dbReference type="NCBI Taxonomy" id="265719"/>
    <lineage>
        <taxon>Bacteria</taxon>
        <taxon>Pseudomonadati</taxon>
        <taxon>Pseudomonadota</taxon>
        <taxon>Gammaproteobacteria</taxon>
        <taxon>Lysobacterales</taxon>
        <taxon>Lysobacteraceae</taxon>
        <taxon>Aquimonas</taxon>
    </lineage>
</organism>
<keyword evidence="2" id="KW-1185">Reference proteome</keyword>
<dbReference type="STRING" id="265719.SAMN04488509_10895"/>
<dbReference type="EMBL" id="FNAG01000008">
    <property type="protein sequence ID" value="SDD84362.1"/>
    <property type="molecule type" value="Genomic_DNA"/>
</dbReference>
<dbReference type="PROSITE" id="PS51257">
    <property type="entry name" value="PROKAR_LIPOPROTEIN"/>
    <property type="match status" value="1"/>
</dbReference>
<dbReference type="Pfam" id="PF09912">
    <property type="entry name" value="DUF2141"/>
    <property type="match status" value="1"/>
</dbReference>
<dbReference type="InterPro" id="IPR018673">
    <property type="entry name" value="DUF2141"/>
</dbReference>
<evidence type="ECO:0000313" key="1">
    <source>
        <dbReference type="EMBL" id="SDD84362.1"/>
    </source>
</evidence>
<dbReference type="RefSeq" id="WP_176764194.1">
    <property type="nucleotide sequence ID" value="NZ_FNAG01000008.1"/>
</dbReference>
<name>A0A1G6Y238_9GAMM</name>
<accession>A0A1G6Y238</accession>
<evidence type="ECO:0000313" key="2">
    <source>
        <dbReference type="Proteomes" id="UP000199603"/>
    </source>
</evidence>
<reference evidence="1 2" key="1">
    <citation type="submission" date="2016-10" db="EMBL/GenBank/DDBJ databases">
        <authorList>
            <person name="de Groot N.N."/>
        </authorList>
    </citation>
    <scope>NUCLEOTIDE SEQUENCE [LARGE SCALE GENOMIC DNA]</scope>
    <source>
        <strain evidence="1 2">DSM 16957</strain>
    </source>
</reference>
<protein>
    <submittedName>
        <fullName evidence="1">Uncharacterized conserved protein, DUF2141 family</fullName>
    </submittedName>
</protein>
<proteinExistence type="predicted"/>
<sequence length="151" mass="16819">MRSGPDHAWAWRRALWLAPLLLAGCGESAPLPPVELQVSVTGIRNDSGTLRAMLCERGEAFPDHCRRFEWQPARAGTAIFRYSMPPGDYAFAVFHDEDGDQRVSMREDGLPAEGVAFSRDAMGANGPPSFSEARFSTAESTRIRALMRYWE</sequence>
<dbReference type="AlphaFoldDB" id="A0A1G6Y238"/>
<dbReference type="Proteomes" id="UP000199603">
    <property type="component" value="Unassembled WGS sequence"/>
</dbReference>